<name>A0AAV8Z487_9CUCU</name>
<evidence type="ECO:0000313" key="2">
    <source>
        <dbReference type="EMBL" id="KAJ8958991.1"/>
    </source>
</evidence>
<dbReference type="EMBL" id="JANEYF010001704">
    <property type="protein sequence ID" value="KAJ8958991.1"/>
    <property type="molecule type" value="Genomic_DNA"/>
</dbReference>
<organism evidence="2 3">
    <name type="scientific">Rhamnusium bicolor</name>
    <dbReference type="NCBI Taxonomy" id="1586634"/>
    <lineage>
        <taxon>Eukaryota</taxon>
        <taxon>Metazoa</taxon>
        <taxon>Ecdysozoa</taxon>
        <taxon>Arthropoda</taxon>
        <taxon>Hexapoda</taxon>
        <taxon>Insecta</taxon>
        <taxon>Pterygota</taxon>
        <taxon>Neoptera</taxon>
        <taxon>Endopterygota</taxon>
        <taxon>Coleoptera</taxon>
        <taxon>Polyphaga</taxon>
        <taxon>Cucujiformia</taxon>
        <taxon>Chrysomeloidea</taxon>
        <taxon>Cerambycidae</taxon>
        <taxon>Lepturinae</taxon>
        <taxon>Rhagiini</taxon>
        <taxon>Rhamnusium</taxon>
    </lineage>
</organism>
<evidence type="ECO:0000313" key="3">
    <source>
        <dbReference type="Proteomes" id="UP001162156"/>
    </source>
</evidence>
<dbReference type="PANTHER" id="PTHR36159:SF1">
    <property type="entry name" value="RETROVIRUS-RELATED POL POLYPROTEIN FROM TRANSPOSON 412-LIKE PROTEIN"/>
    <property type="match status" value="1"/>
</dbReference>
<feature type="domain" description="Double jelly roll-like" evidence="1">
    <location>
        <begin position="57"/>
        <end position="96"/>
    </location>
</feature>
<dbReference type="Pfam" id="PF21738">
    <property type="entry name" value="DJR-like_dom"/>
    <property type="match status" value="1"/>
</dbReference>
<gene>
    <name evidence="2" type="ORF">NQ314_006322</name>
</gene>
<keyword evidence="3" id="KW-1185">Reference proteome</keyword>
<dbReference type="PANTHER" id="PTHR36159">
    <property type="entry name" value="PROTEIN CBG23766"/>
    <property type="match status" value="1"/>
</dbReference>
<dbReference type="Proteomes" id="UP001162156">
    <property type="component" value="Unassembled WGS sequence"/>
</dbReference>
<dbReference type="AlphaFoldDB" id="A0AAV8Z487"/>
<evidence type="ECO:0000259" key="1">
    <source>
        <dbReference type="Pfam" id="PF21738"/>
    </source>
</evidence>
<accession>A0AAV8Z487</accession>
<proteinExistence type="predicted"/>
<comment type="caution">
    <text evidence="2">The sequence shown here is derived from an EMBL/GenBank/DDBJ whole genome shotgun (WGS) entry which is preliminary data.</text>
</comment>
<sequence>MLEEPTFDNAINEIRLHIQQQDPYTAIFCSSLYMRGQLLKTDETVSTTAFVDKMGLLFLFDEIRYEMNGTTVDRCRKPGLTALMKGCVSFNQNEAIA</sequence>
<reference evidence="2" key="1">
    <citation type="journal article" date="2023" name="Insect Mol. Biol.">
        <title>Genome sequencing provides insights into the evolution of gene families encoding plant cell wall-degrading enzymes in longhorned beetles.</title>
        <authorList>
            <person name="Shin N.R."/>
            <person name="Okamura Y."/>
            <person name="Kirsch R."/>
            <person name="Pauchet Y."/>
        </authorList>
    </citation>
    <scope>NUCLEOTIDE SEQUENCE</scope>
    <source>
        <strain evidence="2">RBIC_L_NR</strain>
    </source>
</reference>
<dbReference type="InterPro" id="IPR049512">
    <property type="entry name" value="DJR-like_dom"/>
</dbReference>
<protein>
    <recommendedName>
        <fullName evidence="1">Double jelly roll-like domain-containing protein</fullName>
    </recommendedName>
</protein>